<dbReference type="PIRSF" id="PIRSF000521">
    <property type="entry name" value="Transaminase_4ab_Lys_Orn"/>
    <property type="match status" value="1"/>
</dbReference>
<dbReference type="GO" id="GO:0042802">
    <property type="term" value="F:identical protein binding"/>
    <property type="evidence" value="ECO:0007669"/>
    <property type="project" value="TreeGrafter"/>
</dbReference>
<dbReference type="Proteomes" id="UP000590964">
    <property type="component" value="Unassembled WGS sequence"/>
</dbReference>
<evidence type="ECO:0000256" key="3">
    <source>
        <dbReference type="ARBA" id="ARBA00022679"/>
    </source>
</evidence>
<evidence type="ECO:0000256" key="4">
    <source>
        <dbReference type="ARBA" id="ARBA00022898"/>
    </source>
</evidence>
<comment type="cofactor">
    <cofactor evidence="1">
        <name>pyridoxal 5'-phosphate</name>
        <dbReference type="ChEBI" id="CHEBI:597326"/>
    </cofactor>
</comment>
<dbReference type="GO" id="GO:0030170">
    <property type="term" value="F:pyridoxal phosphate binding"/>
    <property type="evidence" value="ECO:0007669"/>
    <property type="project" value="InterPro"/>
</dbReference>
<keyword evidence="2 6" id="KW-0032">Aminotransferase</keyword>
<evidence type="ECO:0000256" key="2">
    <source>
        <dbReference type="ARBA" id="ARBA00022576"/>
    </source>
</evidence>
<proteinExistence type="inferred from homology"/>
<protein>
    <submittedName>
        <fullName evidence="6">Aspartate aminotransferase family protein</fullName>
    </submittedName>
</protein>
<dbReference type="PROSITE" id="PS00600">
    <property type="entry name" value="AA_TRANSFER_CLASS_3"/>
    <property type="match status" value="1"/>
</dbReference>
<dbReference type="InterPro" id="IPR015422">
    <property type="entry name" value="PyrdxlP-dep_Trfase_small"/>
</dbReference>
<dbReference type="InterPro" id="IPR005814">
    <property type="entry name" value="Aminotrans_3"/>
</dbReference>
<reference evidence="7" key="1">
    <citation type="journal article" date="2020" name="bioRxiv">
        <title>A rank-normalized archaeal taxonomy based on genome phylogeny resolves widespread incomplete and uneven classifications.</title>
        <authorList>
            <person name="Rinke C."/>
            <person name="Chuvochina M."/>
            <person name="Mussig A.J."/>
            <person name="Chaumeil P.-A."/>
            <person name="Waite D.W."/>
            <person name="Whitman W.B."/>
            <person name="Parks D.H."/>
            <person name="Hugenholtz P."/>
        </authorList>
    </citation>
    <scope>NUCLEOTIDE SEQUENCE [LARGE SCALE GENOMIC DNA]</scope>
</reference>
<dbReference type="CDD" id="cd00610">
    <property type="entry name" value="OAT_like"/>
    <property type="match status" value="1"/>
</dbReference>
<comment type="caution">
    <text evidence="6">The sequence shown here is derived from an EMBL/GenBank/DDBJ whole genome shotgun (WGS) entry which is preliminary data.</text>
</comment>
<name>A0A7J4K1D2_9ARCH</name>
<evidence type="ECO:0000256" key="5">
    <source>
        <dbReference type="RuleBase" id="RU003560"/>
    </source>
</evidence>
<evidence type="ECO:0000313" key="6">
    <source>
        <dbReference type="EMBL" id="HIH21316.1"/>
    </source>
</evidence>
<keyword evidence="3 6" id="KW-0808">Transferase</keyword>
<gene>
    <name evidence="6" type="ORF">HA222_01480</name>
</gene>
<dbReference type="InterPro" id="IPR049704">
    <property type="entry name" value="Aminotrans_3_PPA_site"/>
</dbReference>
<comment type="similarity">
    <text evidence="5">Belongs to the class-III pyridoxal-phosphate-dependent aminotransferase family.</text>
</comment>
<keyword evidence="4 5" id="KW-0663">Pyridoxal phosphate</keyword>
<dbReference type="InterPro" id="IPR015424">
    <property type="entry name" value="PyrdxlP-dep_Trfase"/>
</dbReference>
<evidence type="ECO:0000256" key="1">
    <source>
        <dbReference type="ARBA" id="ARBA00001933"/>
    </source>
</evidence>
<dbReference type="Gene3D" id="3.90.1150.10">
    <property type="entry name" value="Aspartate Aminotransferase, domain 1"/>
    <property type="match status" value="1"/>
</dbReference>
<dbReference type="FunFam" id="3.40.640.10:FF:000004">
    <property type="entry name" value="Acetylornithine aminotransferase"/>
    <property type="match status" value="1"/>
</dbReference>
<dbReference type="Pfam" id="PF00202">
    <property type="entry name" value="Aminotran_3"/>
    <property type="match status" value="1"/>
</dbReference>
<dbReference type="GO" id="GO:0008483">
    <property type="term" value="F:transaminase activity"/>
    <property type="evidence" value="ECO:0007669"/>
    <property type="project" value="UniProtKB-KW"/>
</dbReference>
<sequence>MKYNNHETIASLEKPAFSSNEGSTICSEALVIDRADGVYLWDSGGKRYLDFFSQTWSMPLGHNDRKIISAVKMQLSRITHLRTAYSTKEKTELAQKILELAPKGLSKVNFVLHGSLAVEGAMKLAINYHKNRGKILYLEDGFHGRSLATMGISWKIPDSKFIDYFTNGIEAKKDLCDIEKKMKSCRPAAIILELVQGNSGCNILDKQLVKGIRHLCDQNNVVMIVDEVQTAFGCIGKMFLCESYGIVPDILVFGKAIGGGFPLAGTLYKEKFSFQPGEHSFTFAQNPVSMAAGLAYLEELKPALARVGELSPLITDLLKSIEKKYPNLKNSRGIGLKGAIDVLDDNEMPDCKTADLIVSKLLEKGVIISNSRCRHLGNTLMLQPPLITTKKQLRMAFEALNSVLHEIYSLNFGESPVALAVENPARVDLKIANPKVPAGVKYHG</sequence>
<dbReference type="PANTHER" id="PTHR11986:SF79">
    <property type="entry name" value="ACETYLORNITHINE AMINOTRANSFERASE, MITOCHONDRIAL"/>
    <property type="match status" value="1"/>
</dbReference>
<accession>A0A7J4K1D2</accession>
<dbReference type="Gene3D" id="3.40.640.10">
    <property type="entry name" value="Type I PLP-dependent aspartate aminotransferase-like (Major domain)"/>
    <property type="match status" value="1"/>
</dbReference>
<dbReference type="SUPFAM" id="SSF53383">
    <property type="entry name" value="PLP-dependent transferases"/>
    <property type="match status" value="1"/>
</dbReference>
<dbReference type="EMBL" id="DUFW01000023">
    <property type="protein sequence ID" value="HIH21316.1"/>
    <property type="molecule type" value="Genomic_DNA"/>
</dbReference>
<dbReference type="InterPro" id="IPR050103">
    <property type="entry name" value="Class-III_PLP-dep_AT"/>
</dbReference>
<organism evidence="6 7">
    <name type="scientific">Candidatus Iainarchaeum sp</name>
    <dbReference type="NCBI Taxonomy" id="3101447"/>
    <lineage>
        <taxon>Archaea</taxon>
        <taxon>Candidatus Iainarchaeota</taxon>
        <taxon>Candidatus Iainarchaeia</taxon>
        <taxon>Candidatus Iainarchaeales</taxon>
        <taxon>Candidatus Iainarchaeaceae</taxon>
        <taxon>Candidatus Iainarchaeum</taxon>
    </lineage>
</organism>
<dbReference type="AlphaFoldDB" id="A0A7J4K1D2"/>
<evidence type="ECO:0000313" key="7">
    <source>
        <dbReference type="Proteomes" id="UP000590964"/>
    </source>
</evidence>
<dbReference type="InterPro" id="IPR015421">
    <property type="entry name" value="PyrdxlP-dep_Trfase_major"/>
</dbReference>
<dbReference type="PANTHER" id="PTHR11986">
    <property type="entry name" value="AMINOTRANSFERASE CLASS III"/>
    <property type="match status" value="1"/>
</dbReference>